<organism evidence="8 9">
    <name type="scientific">Streptomyces adustus</name>
    <dbReference type="NCBI Taxonomy" id="1609272"/>
    <lineage>
        <taxon>Bacteria</taxon>
        <taxon>Bacillati</taxon>
        <taxon>Actinomycetota</taxon>
        <taxon>Actinomycetes</taxon>
        <taxon>Kitasatosporales</taxon>
        <taxon>Streptomycetaceae</taxon>
        <taxon>Streptomyces</taxon>
    </lineage>
</organism>
<evidence type="ECO:0000313" key="9">
    <source>
        <dbReference type="Proteomes" id="UP000325849"/>
    </source>
</evidence>
<dbReference type="GO" id="GO:0005886">
    <property type="term" value="C:plasma membrane"/>
    <property type="evidence" value="ECO:0007669"/>
    <property type="project" value="UniProtKB-SubCell"/>
</dbReference>
<dbReference type="EMBL" id="VJZD01000146">
    <property type="protein sequence ID" value="MPY35182.1"/>
    <property type="molecule type" value="Genomic_DNA"/>
</dbReference>
<feature type="transmembrane region" description="Helical" evidence="6">
    <location>
        <begin position="112"/>
        <end position="129"/>
    </location>
</feature>
<dbReference type="PROSITE" id="PS50850">
    <property type="entry name" value="MFS"/>
    <property type="match status" value="1"/>
</dbReference>
<feature type="domain" description="Major facilitator superfamily (MFS) profile" evidence="7">
    <location>
        <begin position="16"/>
        <end position="507"/>
    </location>
</feature>
<feature type="transmembrane region" description="Helical" evidence="6">
    <location>
        <begin position="359"/>
        <end position="384"/>
    </location>
</feature>
<feature type="transmembrane region" description="Helical" evidence="6">
    <location>
        <begin position="56"/>
        <end position="77"/>
    </location>
</feature>
<feature type="transmembrane region" description="Helical" evidence="6">
    <location>
        <begin position="301"/>
        <end position="322"/>
    </location>
</feature>
<dbReference type="Gene3D" id="1.20.1720.10">
    <property type="entry name" value="Multidrug resistance protein D"/>
    <property type="match status" value="1"/>
</dbReference>
<feature type="transmembrane region" description="Helical" evidence="6">
    <location>
        <begin position="89"/>
        <end position="106"/>
    </location>
</feature>
<comment type="caution">
    <text evidence="8">The sequence shown here is derived from an EMBL/GenBank/DDBJ whole genome shotgun (WGS) entry which is preliminary data.</text>
</comment>
<dbReference type="GO" id="GO:0046677">
    <property type="term" value="P:response to antibiotic"/>
    <property type="evidence" value="ECO:0007669"/>
    <property type="project" value="UniProtKB-KW"/>
</dbReference>
<dbReference type="InterPro" id="IPR036259">
    <property type="entry name" value="MFS_trans_sf"/>
</dbReference>
<dbReference type="CDD" id="cd17321">
    <property type="entry name" value="MFS_MMR_MDR_like"/>
    <property type="match status" value="1"/>
</dbReference>
<keyword evidence="2 6" id="KW-0812">Transmembrane</keyword>
<dbReference type="Pfam" id="PF07690">
    <property type="entry name" value="MFS_1"/>
    <property type="match status" value="1"/>
</dbReference>
<dbReference type="AlphaFoldDB" id="A0A5N8VKD5"/>
<sequence>MSTASPDARRGNPTLTLVAVCLAVLVLPASLTGTSVALPEINSDLHVGLASLQWVVNAYNLAFACFMLGCGSLADIVGRRRMFTAGTTLFALSTLAGAVTSSIVVLDVTRALAGLGAAAVMTSGAAILATTFEGAAQARAFAILGSSAGAGLALGPSTAGLLVDAYGWRSVFLSHLVISVLVLIAVPMMPESRNPAASKVDWAGITTFTLSLFCLMYAIVQGPQQGWTSTGTLLLLGAAAVLMALFVVAELRQSRPMIQLSLLKQGRFMAVSLIPVALSFSFVCLLVLLPTYFTGVVGMSVNASGATMMLLTLPVLVVPLVVSQLVKNGVSTRLVLTLSLVVAAAGAAWLTLIGPDVSVAALAGPLLLLGISMGMTAGLVDGAAITSVEPTQAGAAAGLFNTMRLAGEAFAIAVMSAVLLNSTRSHISDGLSAVRGTDGVDVDGVADRVIGGDLAGAAHTVAGSARSGFLDLLTRGYTDGLHLVLWTVAVICAASAVLVSVMLRERTRPAAAAEPAVEEAAV</sequence>
<protein>
    <submittedName>
        <fullName evidence="8">MFS transporter</fullName>
    </submittedName>
</protein>
<dbReference type="Proteomes" id="UP000325849">
    <property type="component" value="Unassembled WGS sequence"/>
</dbReference>
<dbReference type="InterPro" id="IPR020846">
    <property type="entry name" value="MFS_dom"/>
</dbReference>
<dbReference type="Gene3D" id="1.20.1250.20">
    <property type="entry name" value="MFS general substrate transporter like domains"/>
    <property type="match status" value="1"/>
</dbReference>
<dbReference type="SUPFAM" id="SSF103473">
    <property type="entry name" value="MFS general substrate transporter"/>
    <property type="match status" value="1"/>
</dbReference>
<evidence type="ECO:0000259" key="7">
    <source>
        <dbReference type="PROSITE" id="PS50850"/>
    </source>
</evidence>
<feature type="transmembrane region" description="Helical" evidence="6">
    <location>
        <begin position="268"/>
        <end position="289"/>
    </location>
</feature>
<keyword evidence="5" id="KW-0046">Antibiotic resistance</keyword>
<evidence type="ECO:0000256" key="4">
    <source>
        <dbReference type="ARBA" id="ARBA00023136"/>
    </source>
</evidence>
<dbReference type="InterPro" id="IPR011701">
    <property type="entry name" value="MFS"/>
</dbReference>
<evidence type="ECO:0000256" key="2">
    <source>
        <dbReference type="ARBA" id="ARBA00022692"/>
    </source>
</evidence>
<evidence type="ECO:0000256" key="6">
    <source>
        <dbReference type="SAM" id="Phobius"/>
    </source>
</evidence>
<evidence type="ECO:0000256" key="1">
    <source>
        <dbReference type="ARBA" id="ARBA00004651"/>
    </source>
</evidence>
<dbReference type="RefSeq" id="WP_152892919.1">
    <property type="nucleotide sequence ID" value="NZ_VJZD01000146.1"/>
</dbReference>
<dbReference type="PANTHER" id="PTHR42718">
    <property type="entry name" value="MAJOR FACILITATOR SUPERFAMILY MULTIDRUG TRANSPORTER MFSC"/>
    <property type="match status" value="1"/>
</dbReference>
<dbReference type="PANTHER" id="PTHR42718:SF49">
    <property type="entry name" value="EXPORT PROTEIN"/>
    <property type="match status" value="1"/>
</dbReference>
<proteinExistence type="predicted"/>
<feature type="transmembrane region" description="Helical" evidence="6">
    <location>
        <begin position="334"/>
        <end position="353"/>
    </location>
</feature>
<dbReference type="OrthoDB" id="7375466at2"/>
<comment type="subcellular location">
    <subcellularLocation>
        <location evidence="1">Cell membrane</location>
        <topology evidence="1">Multi-pass membrane protein</topology>
    </subcellularLocation>
</comment>
<dbReference type="GO" id="GO:0022857">
    <property type="term" value="F:transmembrane transporter activity"/>
    <property type="evidence" value="ECO:0007669"/>
    <property type="project" value="InterPro"/>
</dbReference>
<keyword evidence="4 6" id="KW-0472">Membrane</keyword>
<feature type="transmembrane region" description="Helical" evidence="6">
    <location>
        <begin position="405"/>
        <end position="422"/>
    </location>
</feature>
<feature type="transmembrane region" description="Helical" evidence="6">
    <location>
        <begin position="226"/>
        <end position="248"/>
    </location>
</feature>
<evidence type="ECO:0000256" key="3">
    <source>
        <dbReference type="ARBA" id="ARBA00022989"/>
    </source>
</evidence>
<evidence type="ECO:0000313" key="8">
    <source>
        <dbReference type="EMBL" id="MPY35182.1"/>
    </source>
</evidence>
<feature type="transmembrane region" description="Helical" evidence="6">
    <location>
        <begin position="200"/>
        <end position="220"/>
    </location>
</feature>
<reference evidence="8 9" key="1">
    <citation type="submission" date="2019-07" db="EMBL/GenBank/DDBJ databases">
        <title>New species of Amycolatopsis and Streptomyces.</title>
        <authorList>
            <person name="Duangmal K."/>
            <person name="Teo W.F.A."/>
            <person name="Lipun K."/>
        </authorList>
    </citation>
    <scope>NUCLEOTIDE SEQUENCE [LARGE SCALE GENOMIC DNA]</scope>
    <source>
        <strain evidence="8 9">NBRC 109810</strain>
    </source>
</reference>
<feature type="transmembrane region" description="Helical" evidence="6">
    <location>
        <begin position="168"/>
        <end position="188"/>
    </location>
</feature>
<feature type="transmembrane region" description="Helical" evidence="6">
    <location>
        <begin position="141"/>
        <end position="162"/>
    </location>
</feature>
<feature type="transmembrane region" description="Helical" evidence="6">
    <location>
        <begin position="483"/>
        <end position="503"/>
    </location>
</feature>
<keyword evidence="3 6" id="KW-1133">Transmembrane helix</keyword>
<evidence type="ECO:0000256" key="5">
    <source>
        <dbReference type="ARBA" id="ARBA00023251"/>
    </source>
</evidence>
<name>A0A5N8VKD5_9ACTN</name>
<accession>A0A5N8VKD5</accession>
<gene>
    <name evidence="8" type="ORF">FNH09_29245</name>
</gene>
<keyword evidence="9" id="KW-1185">Reference proteome</keyword>